<dbReference type="InterPro" id="IPR000524">
    <property type="entry name" value="Tscrpt_reg_HTH_GntR"/>
</dbReference>
<dbReference type="PANTHER" id="PTHR43537:SF5">
    <property type="entry name" value="UXU OPERON TRANSCRIPTIONAL REGULATOR"/>
    <property type="match status" value="1"/>
</dbReference>
<dbReference type="Pfam" id="PF07729">
    <property type="entry name" value="FCD"/>
    <property type="match status" value="1"/>
</dbReference>
<dbReference type="PROSITE" id="PS50949">
    <property type="entry name" value="HTH_GNTR"/>
    <property type="match status" value="1"/>
</dbReference>
<evidence type="ECO:0000256" key="3">
    <source>
        <dbReference type="ARBA" id="ARBA00023163"/>
    </source>
</evidence>
<dbReference type="Gene3D" id="1.20.120.530">
    <property type="entry name" value="GntR ligand-binding domain-like"/>
    <property type="match status" value="1"/>
</dbReference>
<dbReference type="Pfam" id="PF00392">
    <property type="entry name" value="GntR"/>
    <property type="match status" value="1"/>
</dbReference>
<dbReference type="InterPro" id="IPR036390">
    <property type="entry name" value="WH_DNA-bd_sf"/>
</dbReference>
<sequence>MNDLQLSPVAVTKPADSIIMQLRDLINKGTLKPGDKLPPERELAEQLAVGRGHVREALKKLEFYGILQTRPQSGTTVAHLGIRLLDGLIANVIQLEKNDFEALIETRGIMESGAAFLAAQRATREDIRQLEQILDRYKQGALNGNPAMDEDMLFHLKIAELSGNRVLQSLISLIAPEVHQLSSQKGTCTPKRLKAAVKEHGEILKAIQTGDASKASEAMRNHMKNTLA</sequence>
<reference evidence="5" key="2">
    <citation type="submission" date="2020-03" db="EMBL/GenBank/DDBJ databases">
        <title>Flavobacteriaceae bacterium strain TP-CH-4, a member of the family Flavobacteriaceae isolated from a deep-sea seamount.</title>
        <authorList>
            <person name="Zhang D.-C."/>
        </authorList>
    </citation>
    <scope>NUCLEOTIDE SEQUENCE</scope>
    <source>
        <strain evidence="5">TP-CH-4</strain>
    </source>
</reference>
<dbReference type="InterPro" id="IPR036388">
    <property type="entry name" value="WH-like_DNA-bd_sf"/>
</dbReference>
<keyword evidence="1" id="KW-0805">Transcription regulation</keyword>
<reference evidence="5" key="1">
    <citation type="submission" date="2019-07" db="EMBL/GenBank/DDBJ databases">
        <authorList>
            <person name="De-Chao Zhang Q."/>
        </authorList>
    </citation>
    <scope>NUCLEOTIDE SEQUENCE</scope>
    <source>
        <strain evidence="5">TP-CH-4</strain>
    </source>
</reference>
<evidence type="ECO:0000256" key="2">
    <source>
        <dbReference type="ARBA" id="ARBA00023125"/>
    </source>
</evidence>
<evidence type="ECO:0000259" key="4">
    <source>
        <dbReference type="PROSITE" id="PS50949"/>
    </source>
</evidence>
<keyword evidence="2" id="KW-0238">DNA-binding</keyword>
<evidence type="ECO:0000313" key="5">
    <source>
        <dbReference type="EMBL" id="NHF60094.1"/>
    </source>
</evidence>
<comment type="caution">
    <text evidence="5">The sequence shown here is derived from an EMBL/GenBank/DDBJ whole genome shotgun (WGS) entry which is preliminary data.</text>
</comment>
<organism evidence="5 6">
    <name type="scientific">Pelagihabitans pacificus</name>
    <dbReference type="NCBI Taxonomy" id="2696054"/>
    <lineage>
        <taxon>Bacteria</taxon>
        <taxon>Pseudomonadati</taxon>
        <taxon>Bacteroidota</taxon>
        <taxon>Flavobacteriia</taxon>
        <taxon>Flavobacteriales</taxon>
        <taxon>Flavobacteriaceae</taxon>
        <taxon>Pelagihabitans</taxon>
    </lineage>
</organism>
<dbReference type="RefSeq" id="WP_152574594.1">
    <property type="nucleotide sequence ID" value="NZ_VIKU02000003.1"/>
</dbReference>
<dbReference type="InterPro" id="IPR011711">
    <property type="entry name" value="GntR_C"/>
</dbReference>
<dbReference type="PANTHER" id="PTHR43537">
    <property type="entry name" value="TRANSCRIPTIONAL REGULATOR, GNTR FAMILY"/>
    <property type="match status" value="1"/>
</dbReference>
<dbReference type="AlphaFoldDB" id="A0A967E7C1"/>
<gene>
    <name evidence="5" type="ORF">FK220_012120</name>
</gene>
<evidence type="ECO:0000256" key="1">
    <source>
        <dbReference type="ARBA" id="ARBA00023015"/>
    </source>
</evidence>
<name>A0A967E7C1_9FLAO</name>
<dbReference type="GO" id="GO:0003677">
    <property type="term" value="F:DNA binding"/>
    <property type="evidence" value="ECO:0007669"/>
    <property type="project" value="UniProtKB-KW"/>
</dbReference>
<dbReference type="CDD" id="cd07377">
    <property type="entry name" value="WHTH_GntR"/>
    <property type="match status" value="1"/>
</dbReference>
<dbReference type="GO" id="GO:0003700">
    <property type="term" value="F:DNA-binding transcription factor activity"/>
    <property type="evidence" value="ECO:0007669"/>
    <property type="project" value="InterPro"/>
</dbReference>
<dbReference type="SUPFAM" id="SSF48008">
    <property type="entry name" value="GntR ligand-binding domain-like"/>
    <property type="match status" value="1"/>
</dbReference>
<feature type="domain" description="HTH gntR-type" evidence="4">
    <location>
        <begin position="12"/>
        <end position="80"/>
    </location>
</feature>
<dbReference type="EMBL" id="VIKU02000003">
    <property type="protein sequence ID" value="NHF60094.1"/>
    <property type="molecule type" value="Genomic_DNA"/>
</dbReference>
<keyword evidence="6" id="KW-1185">Reference proteome</keyword>
<dbReference type="SUPFAM" id="SSF46785">
    <property type="entry name" value="Winged helix' DNA-binding domain"/>
    <property type="match status" value="1"/>
</dbReference>
<proteinExistence type="predicted"/>
<dbReference type="Gene3D" id="1.10.10.10">
    <property type="entry name" value="Winged helix-like DNA-binding domain superfamily/Winged helix DNA-binding domain"/>
    <property type="match status" value="1"/>
</dbReference>
<dbReference type="Proteomes" id="UP000707206">
    <property type="component" value="Unassembled WGS sequence"/>
</dbReference>
<accession>A0A967E7C1</accession>
<dbReference type="InterPro" id="IPR008920">
    <property type="entry name" value="TF_FadR/GntR_C"/>
</dbReference>
<evidence type="ECO:0000313" key="6">
    <source>
        <dbReference type="Proteomes" id="UP000707206"/>
    </source>
</evidence>
<dbReference type="SMART" id="SM00895">
    <property type="entry name" value="FCD"/>
    <property type="match status" value="1"/>
</dbReference>
<dbReference type="SMART" id="SM00345">
    <property type="entry name" value="HTH_GNTR"/>
    <property type="match status" value="1"/>
</dbReference>
<dbReference type="PRINTS" id="PR00035">
    <property type="entry name" value="HTHGNTR"/>
</dbReference>
<protein>
    <submittedName>
        <fullName evidence="5">FadR family transcriptional regulator</fullName>
    </submittedName>
</protein>
<keyword evidence="3" id="KW-0804">Transcription</keyword>